<evidence type="ECO:0000313" key="19">
    <source>
        <dbReference type="EMBL" id="JAT49736.1"/>
    </source>
</evidence>
<evidence type="ECO:0000256" key="4">
    <source>
        <dbReference type="ARBA" id="ARBA00022448"/>
    </source>
</evidence>
<dbReference type="PROSITE" id="PS00018">
    <property type="entry name" value="EF_HAND_1"/>
    <property type="match status" value="1"/>
</dbReference>
<evidence type="ECO:0000256" key="13">
    <source>
        <dbReference type="ARBA" id="ARBA00023065"/>
    </source>
</evidence>
<sequence length="383" mass="41797">MEAEEPLLPPPTTSSTPSDADVEDPPAATTPRPEPSTSTSTSGAGTHLLHPEDGKHLQDERKATLHRARTAPALALLRALDPRSPDGIVPKLRSEEAGSVLWQASMLLLLYLALGIVAYSFNRHHFSGEETHPVVDSLYFCIVTLCTIGYGDITPLTPTAKALSCIFVLVGFGFLDILLSGAVNYVLDLQEGVVMEAARGGAGAIGYLFDAEKGRMRIRMKVGLALGVVVLCIGLGTLVLFLVEKMDWVDSFYLSVMSVTTVGYGDKAFKTLPGRLFASVWLLVSTLAVARSFLFLAEARIDKRHRRIAKWVLQRDMTVEDLMAADLNNTGFISKSEYVIFKLKEMGKIEDKDILQICNQFNKFDPNNSGKITLPNLLNGSGR</sequence>
<dbReference type="PRINTS" id="PR01333">
    <property type="entry name" value="2POREKCHANEL"/>
</dbReference>
<dbReference type="SUPFAM" id="SSF81324">
    <property type="entry name" value="Voltage-gated potassium channels"/>
    <property type="match status" value="2"/>
</dbReference>
<reference evidence="19" key="1">
    <citation type="submission" date="2015-07" db="EMBL/GenBank/DDBJ databases">
        <title>Transcriptome Assembly of Anthurium amnicola.</title>
        <authorList>
            <person name="Suzuki J."/>
        </authorList>
    </citation>
    <scope>NUCLEOTIDE SEQUENCE</scope>
</reference>
<dbReference type="Gene3D" id="1.10.287.70">
    <property type="match status" value="2"/>
</dbReference>
<dbReference type="GO" id="GO:0046872">
    <property type="term" value="F:metal ion binding"/>
    <property type="evidence" value="ECO:0007669"/>
    <property type="project" value="UniProtKB-KW"/>
</dbReference>
<evidence type="ECO:0000256" key="8">
    <source>
        <dbReference type="ARBA" id="ARBA00022737"/>
    </source>
</evidence>
<evidence type="ECO:0000256" key="6">
    <source>
        <dbReference type="ARBA" id="ARBA00022692"/>
    </source>
</evidence>
<keyword evidence="11" id="KW-0630">Potassium</keyword>
<evidence type="ECO:0000256" key="3">
    <source>
        <dbReference type="ARBA" id="ARBA00011738"/>
    </source>
</evidence>
<dbReference type="FunFam" id="1.10.287.70:FF:000102">
    <property type="entry name" value="Two-pore potassium channel 3"/>
    <property type="match status" value="1"/>
</dbReference>
<evidence type="ECO:0000256" key="2">
    <source>
        <dbReference type="ARBA" id="ARBA00010159"/>
    </source>
</evidence>
<proteinExistence type="inferred from homology"/>
<keyword evidence="14 17" id="KW-0472">Membrane</keyword>
<evidence type="ECO:0000256" key="15">
    <source>
        <dbReference type="ARBA" id="ARBA00023303"/>
    </source>
</evidence>
<dbReference type="InterPro" id="IPR013099">
    <property type="entry name" value="K_chnl_dom"/>
</dbReference>
<keyword evidence="5" id="KW-0633">Potassium transport</keyword>
<keyword evidence="10" id="KW-0106">Calcium</keyword>
<evidence type="ECO:0000256" key="9">
    <source>
        <dbReference type="ARBA" id="ARBA00022826"/>
    </source>
</evidence>
<gene>
    <name evidence="19" type="primary">KCO5_0</name>
    <name evidence="19" type="ORF">g.30425</name>
</gene>
<evidence type="ECO:0000256" key="7">
    <source>
        <dbReference type="ARBA" id="ARBA00022723"/>
    </source>
</evidence>
<keyword evidence="12 17" id="KW-1133">Transmembrane helix</keyword>
<keyword evidence="13" id="KW-0406">Ion transport</keyword>
<keyword evidence="4" id="KW-0813">Transport</keyword>
<evidence type="ECO:0000256" key="14">
    <source>
        <dbReference type="ARBA" id="ARBA00023136"/>
    </source>
</evidence>
<feature type="domain" description="Potassium channel" evidence="18">
    <location>
        <begin position="228"/>
        <end position="296"/>
    </location>
</feature>
<dbReference type="GO" id="GO:0022841">
    <property type="term" value="F:potassium ion leak channel activity"/>
    <property type="evidence" value="ECO:0007669"/>
    <property type="project" value="TreeGrafter"/>
</dbReference>
<dbReference type="GO" id="GO:0009705">
    <property type="term" value="C:plant-type vacuole membrane"/>
    <property type="evidence" value="ECO:0007669"/>
    <property type="project" value="TreeGrafter"/>
</dbReference>
<dbReference type="AlphaFoldDB" id="A0A1D1Y579"/>
<dbReference type="InterPro" id="IPR018247">
    <property type="entry name" value="EF_Hand_1_Ca_BS"/>
</dbReference>
<protein>
    <submittedName>
        <fullName evidence="19">Putative calcium-activated outward-rectifying potassium channel 5, chloroplastic</fullName>
    </submittedName>
</protein>
<dbReference type="InterPro" id="IPR011992">
    <property type="entry name" value="EF-hand-dom_pair"/>
</dbReference>
<feature type="transmembrane region" description="Helical" evidence="17">
    <location>
        <begin position="133"/>
        <end position="151"/>
    </location>
</feature>
<dbReference type="EMBL" id="GDJX01018200">
    <property type="protein sequence ID" value="JAT49736.1"/>
    <property type="molecule type" value="Transcribed_RNA"/>
</dbReference>
<dbReference type="SUPFAM" id="SSF47473">
    <property type="entry name" value="EF-hand"/>
    <property type="match status" value="1"/>
</dbReference>
<evidence type="ECO:0000256" key="12">
    <source>
        <dbReference type="ARBA" id="ARBA00022989"/>
    </source>
</evidence>
<evidence type="ECO:0000256" key="11">
    <source>
        <dbReference type="ARBA" id="ARBA00022958"/>
    </source>
</evidence>
<comment type="similarity">
    <text evidence="2">Belongs to the two pore domain potassium channel (TC 1.A.1.7) family.</text>
</comment>
<dbReference type="InterPro" id="IPR003280">
    <property type="entry name" value="2pore_dom_K_chnl"/>
</dbReference>
<keyword evidence="6 17" id="KW-0812">Transmembrane</keyword>
<evidence type="ECO:0000256" key="1">
    <source>
        <dbReference type="ARBA" id="ARBA00004141"/>
    </source>
</evidence>
<feature type="compositionally biased region" description="Basic and acidic residues" evidence="16">
    <location>
        <begin position="49"/>
        <end position="60"/>
    </location>
</feature>
<evidence type="ECO:0000259" key="18">
    <source>
        <dbReference type="Pfam" id="PF07885"/>
    </source>
</evidence>
<evidence type="ECO:0000256" key="10">
    <source>
        <dbReference type="ARBA" id="ARBA00022837"/>
    </source>
</evidence>
<comment type="subunit">
    <text evidence="3">Homodimer.</text>
</comment>
<keyword evidence="7" id="KW-0479">Metal-binding</keyword>
<name>A0A1D1Y579_9ARAE</name>
<evidence type="ECO:0000256" key="17">
    <source>
        <dbReference type="SAM" id="Phobius"/>
    </source>
</evidence>
<accession>A0A1D1Y579</accession>
<comment type="subcellular location">
    <subcellularLocation>
        <location evidence="1">Membrane</location>
        <topology evidence="1">Multi-pass membrane protein</topology>
    </subcellularLocation>
</comment>
<dbReference type="GO" id="GO:0015271">
    <property type="term" value="F:outward rectifier potassium channel activity"/>
    <property type="evidence" value="ECO:0007669"/>
    <property type="project" value="TreeGrafter"/>
</dbReference>
<keyword evidence="9" id="KW-0631">Potassium channel</keyword>
<keyword evidence="15 19" id="KW-0407">Ion channel</keyword>
<feature type="region of interest" description="Disordered" evidence="16">
    <location>
        <begin position="1"/>
        <end position="60"/>
    </location>
</feature>
<dbReference type="GO" id="GO:0005886">
    <property type="term" value="C:plasma membrane"/>
    <property type="evidence" value="ECO:0007669"/>
    <property type="project" value="TreeGrafter"/>
</dbReference>
<feature type="transmembrane region" description="Helical" evidence="17">
    <location>
        <begin position="276"/>
        <end position="297"/>
    </location>
</feature>
<dbReference type="Pfam" id="PF07885">
    <property type="entry name" value="Ion_trans_2"/>
    <property type="match status" value="2"/>
</dbReference>
<feature type="transmembrane region" description="Helical" evidence="17">
    <location>
        <begin position="163"/>
        <end position="187"/>
    </location>
</feature>
<evidence type="ECO:0000256" key="5">
    <source>
        <dbReference type="ARBA" id="ARBA00022538"/>
    </source>
</evidence>
<feature type="transmembrane region" description="Helical" evidence="17">
    <location>
        <begin position="222"/>
        <end position="243"/>
    </location>
</feature>
<feature type="domain" description="Potassium channel" evidence="18">
    <location>
        <begin position="107"/>
        <end position="184"/>
    </location>
</feature>
<dbReference type="PANTHER" id="PTHR11003">
    <property type="entry name" value="POTASSIUM CHANNEL, SUBFAMILY K"/>
    <property type="match status" value="1"/>
</dbReference>
<keyword evidence="8" id="KW-0677">Repeat</keyword>
<organism evidence="19">
    <name type="scientific">Anthurium amnicola</name>
    <dbReference type="NCBI Taxonomy" id="1678845"/>
    <lineage>
        <taxon>Eukaryota</taxon>
        <taxon>Viridiplantae</taxon>
        <taxon>Streptophyta</taxon>
        <taxon>Embryophyta</taxon>
        <taxon>Tracheophyta</taxon>
        <taxon>Spermatophyta</taxon>
        <taxon>Magnoliopsida</taxon>
        <taxon>Liliopsida</taxon>
        <taxon>Araceae</taxon>
        <taxon>Pothoideae</taxon>
        <taxon>Potheae</taxon>
        <taxon>Anthurium</taxon>
    </lineage>
</organism>
<dbReference type="Gene3D" id="1.10.238.10">
    <property type="entry name" value="EF-hand"/>
    <property type="match status" value="1"/>
</dbReference>
<feature type="transmembrane region" description="Helical" evidence="17">
    <location>
        <begin position="100"/>
        <end position="121"/>
    </location>
</feature>
<dbReference type="PANTHER" id="PTHR11003:SF268">
    <property type="entry name" value="TWO-PORE POTASSIUM CHANNEL 4-RELATED"/>
    <property type="match status" value="1"/>
</dbReference>
<evidence type="ECO:0000256" key="16">
    <source>
        <dbReference type="SAM" id="MobiDB-lite"/>
    </source>
</evidence>
<feature type="compositionally biased region" description="Low complexity" evidence="16">
    <location>
        <begin position="25"/>
        <end position="46"/>
    </location>
</feature>
<dbReference type="GO" id="GO:0030322">
    <property type="term" value="P:stabilization of membrane potential"/>
    <property type="evidence" value="ECO:0007669"/>
    <property type="project" value="TreeGrafter"/>
</dbReference>